<evidence type="ECO:0000256" key="1">
    <source>
        <dbReference type="ARBA" id="ARBA00022729"/>
    </source>
</evidence>
<accession>A0A2M8Q7B4</accession>
<dbReference type="InterPro" id="IPR028994">
    <property type="entry name" value="Integrin_alpha_N"/>
</dbReference>
<feature type="non-terminal residue" evidence="2">
    <location>
        <position position="1"/>
    </location>
</feature>
<proteinExistence type="predicted"/>
<evidence type="ECO:0000313" key="2">
    <source>
        <dbReference type="EMBL" id="PJF45692.1"/>
    </source>
</evidence>
<dbReference type="SUPFAM" id="SSF69318">
    <property type="entry name" value="Integrin alpha N-terminal domain"/>
    <property type="match status" value="1"/>
</dbReference>
<feature type="non-terminal residue" evidence="2">
    <location>
        <position position="149"/>
    </location>
</feature>
<dbReference type="InterPro" id="IPR013517">
    <property type="entry name" value="FG-GAP"/>
</dbReference>
<organism evidence="2 3">
    <name type="scientific">Candidatus Thermofonsia Clade 3 bacterium</name>
    <dbReference type="NCBI Taxonomy" id="2364212"/>
    <lineage>
        <taxon>Bacteria</taxon>
        <taxon>Bacillati</taxon>
        <taxon>Chloroflexota</taxon>
        <taxon>Candidatus Thermofontia</taxon>
        <taxon>Candidatus Thermofonsia Clade 3</taxon>
    </lineage>
</organism>
<reference evidence="2 3" key="1">
    <citation type="submission" date="2017-11" db="EMBL/GenBank/DDBJ databases">
        <title>Evolution of Phototrophy in the Chloroflexi Phylum Driven by Horizontal Gene Transfer.</title>
        <authorList>
            <person name="Ward L.M."/>
            <person name="Hemp J."/>
            <person name="Shih P.M."/>
            <person name="Mcglynn S.E."/>
            <person name="Fischer W."/>
        </authorList>
    </citation>
    <scope>NUCLEOTIDE SEQUENCE [LARGE SCALE GENOMIC DNA]</scope>
    <source>
        <strain evidence="2">JP3_7</strain>
    </source>
</reference>
<dbReference type="EMBL" id="PGTN01000847">
    <property type="protein sequence ID" value="PJF45692.1"/>
    <property type="molecule type" value="Genomic_DNA"/>
</dbReference>
<comment type="caution">
    <text evidence="2">The sequence shown here is derived from an EMBL/GenBank/DDBJ whole genome shotgun (WGS) entry which is preliminary data.</text>
</comment>
<gene>
    <name evidence="2" type="ORF">CUN48_17600</name>
</gene>
<sequence length="149" mass="16163">DPDRSSTSRIQILAQPAPPFDGRIWQPLTDATLRAVATAVATGDLDGDGRDEIAVVARDAGRLSVFRREANNVLREFWTSASQQRPWRDVAIGNVAPESSLPELVAVRNAAPPLASLVVLRYKAPDAFEDVFLSPHLPAPRAVFLANVN</sequence>
<evidence type="ECO:0000313" key="3">
    <source>
        <dbReference type="Proteomes" id="UP000230790"/>
    </source>
</evidence>
<dbReference type="AlphaFoldDB" id="A0A2M8Q7B4"/>
<name>A0A2M8Q7B4_9CHLR</name>
<dbReference type="Pfam" id="PF01839">
    <property type="entry name" value="FG-GAP"/>
    <property type="match status" value="1"/>
</dbReference>
<evidence type="ECO:0008006" key="4">
    <source>
        <dbReference type="Google" id="ProtNLM"/>
    </source>
</evidence>
<keyword evidence="1" id="KW-0732">Signal</keyword>
<dbReference type="Proteomes" id="UP000230790">
    <property type="component" value="Unassembled WGS sequence"/>
</dbReference>
<protein>
    <recommendedName>
        <fullName evidence="4">VCBS repeat-containing protein</fullName>
    </recommendedName>
</protein>